<proteinExistence type="predicted"/>
<evidence type="ECO:0000256" key="2">
    <source>
        <dbReference type="ARBA" id="ARBA00004308"/>
    </source>
</evidence>
<keyword evidence="6 10" id="KW-0863">Zinc-finger</keyword>
<comment type="subcellular location">
    <subcellularLocation>
        <location evidence="2">Endomembrane system</location>
    </subcellularLocation>
    <subcellularLocation>
        <location evidence="11">Endoplasmic reticulum membrane</location>
        <topology evidence="11">Single-pass type IV membrane protein</topology>
    </subcellularLocation>
</comment>
<dbReference type="Pfam" id="PF00097">
    <property type="entry name" value="zf-C3HC4"/>
    <property type="match status" value="1"/>
</dbReference>
<keyword evidence="9" id="KW-0472">Membrane</keyword>
<dbReference type="SUPFAM" id="SSF57850">
    <property type="entry name" value="RING/U-box"/>
    <property type="match status" value="1"/>
</dbReference>
<evidence type="ECO:0000256" key="9">
    <source>
        <dbReference type="ARBA" id="ARBA00023136"/>
    </source>
</evidence>
<dbReference type="Proteomes" id="UP000797356">
    <property type="component" value="Chromosome 8"/>
</dbReference>
<dbReference type="InterPro" id="IPR013083">
    <property type="entry name" value="Znf_RING/FYVE/PHD"/>
</dbReference>
<comment type="pathway">
    <text evidence="3 11">Protein modification; protein ubiquitination.</text>
</comment>
<dbReference type="EMBL" id="CM017879">
    <property type="protein sequence ID" value="KAG1359565.1"/>
    <property type="molecule type" value="Genomic_DNA"/>
</dbReference>
<evidence type="ECO:0000313" key="14">
    <source>
        <dbReference type="Proteomes" id="UP000797356"/>
    </source>
</evidence>
<dbReference type="GO" id="GO:0016567">
    <property type="term" value="P:protein ubiquitination"/>
    <property type="evidence" value="ECO:0007669"/>
    <property type="project" value="UniProtKB-UniPathway"/>
</dbReference>
<dbReference type="InterPro" id="IPR001841">
    <property type="entry name" value="Znf_RING"/>
</dbReference>
<keyword evidence="7 11" id="KW-0833">Ubl conjugation pathway</keyword>
<evidence type="ECO:0000256" key="10">
    <source>
        <dbReference type="PROSITE-ProRule" id="PRU00175"/>
    </source>
</evidence>
<dbReference type="PROSITE" id="PS00518">
    <property type="entry name" value="ZF_RING_1"/>
    <property type="match status" value="1"/>
</dbReference>
<organism evidence="13 14">
    <name type="scientific">Cocos nucifera</name>
    <name type="common">Coconut palm</name>
    <dbReference type="NCBI Taxonomy" id="13894"/>
    <lineage>
        <taxon>Eukaryota</taxon>
        <taxon>Viridiplantae</taxon>
        <taxon>Streptophyta</taxon>
        <taxon>Embryophyta</taxon>
        <taxon>Tracheophyta</taxon>
        <taxon>Spermatophyta</taxon>
        <taxon>Magnoliopsida</taxon>
        <taxon>Liliopsida</taxon>
        <taxon>Arecaceae</taxon>
        <taxon>Arecoideae</taxon>
        <taxon>Cocoseae</taxon>
        <taxon>Attaleinae</taxon>
        <taxon>Cocos</taxon>
    </lineage>
</organism>
<accession>A0A8K0N6N3</accession>
<keyword evidence="8 11" id="KW-0862">Zinc</keyword>
<evidence type="ECO:0000256" key="6">
    <source>
        <dbReference type="ARBA" id="ARBA00022771"/>
    </source>
</evidence>
<dbReference type="GO" id="GO:0061630">
    <property type="term" value="F:ubiquitin protein ligase activity"/>
    <property type="evidence" value="ECO:0007669"/>
    <property type="project" value="UniProtKB-UniRule"/>
</dbReference>
<evidence type="ECO:0000313" key="13">
    <source>
        <dbReference type="EMBL" id="KAG1359565.1"/>
    </source>
</evidence>
<comment type="domain">
    <text evidence="11">The RING-type zinc finger domain is responsible for E3 ligase activity.</text>
</comment>
<evidence type="ECO:0000256" key="5">
    <source>
        <dbReference type="ARBA" id="ARBA00022723"/>
    </source>
</evidence>
<dbReference type="PANTHER" id="PTHR12313">
    <property type="entry name" value="E3 UBIQUITIN-PROTEIN LIGASE RNF5-RELATED"/>
    <property type="match status" value="1"/>
</dbReference>
<comment type="caution">
    <text evidence="13">The sequence shown here is derived from an EMBL/GenBank/DDBJ whole genome shotgun (WGS) entry which is preliminary data.</text>
</comment>
<comment type="function">
    <text evidence="11">E3 ubiquitin-protein ligase.</text>
</comment>
<dbReference type="EC" id="2.3.2.27" evidence="11"/>
<reference evidence="13" key="2">
    <citation type="submission" date="2019-07" db="EMBL/GenBank/DDBJ databases">
        <authorList>
            <person name="Yang Y."/>
            <person name="Bocs S."/>
            <person name="Baudouin L."/>
        </authorList>
    </citation>
    <scope>NUCLEOTIDE SEQUENCE</scope>
    <source>
        <tissue evidence="13">Spear leaf of Hainan Tall coconut</tissue>
    </source>
</reference>
<dbReference type="GO" id="GO:0005789">
    <property type="term" value="C:endoplasmic reticulum membrane"/>
    <property type="evidence" value="ECO:0007669"/>
    <property type="project" value="UniProtKB-SubCell"/>
</dbReference>
<sequence length="260" mass="29771">MEVEGTWQGYTEESEVEKEPSKKCSMDAHSPSVNGCFDCNICLDSAAEPVVTLCGHLYCWPCIYKWLLVQTTSLQQCPVCKALLSEDTLVPLYGRGLSSKEGSQQSLKIPHRRSIYQDHSLISSVTEHQSPRDHEEEYFDIQTPMPQPQLPHHHHHQRYHPYYSSLGNSFMSAQVFHSTAGGVLGELAVAVFPWMFRSHEAELYHGSRAYDLTASMNSPRLRRQQMQVESLLHQLWLSLLLCSCMPVLVMKDYKSPYFIY</sequence>
<keyword evidence="11" id="KW-0256">Endoplasmic reticulum</keyword>
<protein>
    <recommendedName>
        <fullName evidence="11">E3 ubiquitin-protein ligase RMA</fullName>
        <ecNumber evidence="11">2.3.2.27</ecNumber>
    </recommendedName>
    <alternativeName>
        <fullName evidence="11">Protein RING membrane-anchor</fullName>
    </alternativeName>
    <alternativeName>
        <fullName evidence="11">RING-type E3 ubiquitin transferase RMA</fullName>
    </alternativeName>
</protein>
<dbReference type="InterPro" id="IPR045103">
    <property type="entry name" value="RNF5/RNF185-like"/>
</dbReference>
<evidence type="ECO:0000259" key="12">
    <source>
        <dbReference type="PROSITE" id="PS50089"/>
    </source>
</evidence>
<dbReference type="GO" id="GO:0008270">
    <property type="term" value="F:zinc ion binding"/>
    <property type="evidence" value="ECO:0007669"/>
    <property type="project" value="UniProtKB-KW"/>
</dbReference>
<comment type="catalytic activity">
    <reaction evidence="1 11">
        <text>S-ubiquitinyl-[E2 ubiquitin-conjugating enzyme]-L-cysteine + [acceptor protein]-L-lysine = [E2 ubiquitin-conjugating enzyme]-L-cysteine + N(6)-ubiquitinyl-[acceptor protein]-L-lysine.</text>
        <dbReference type="EC" id="2.3.2.27"/>
    </reaction>
</comment>
<reference evidence="13" key="1">
    <citation type="journal article" date="2017" name="Gigascience">
        <title>The genome draft of coconut (Cocos nucifera).</title>
        <authorList>
            <person name="Xiao Y."/>
            <person name="Xu P."/>
            <person name="Fan H."/>
            <person name="Baudouin L."/>
            <person name="Xia W."/>
            <person name="Bocs S."/>
            <person name="Xu J."/>
            <person name="Li Q."/>
            <person name="Guo A."/>
            <person name="Zhou L."/>
            <person name="Li J."/>
            <person name="Wu Y."/>
            <person name="Ma Z."/>
            <person name="Armero A."/>
            <person name="Issali A.E."/>
            <person name="Liu N."/>
            <person name="Peng M."/>
            <person name="Yang Y."/>
        </authorList>
    </citation>
    <scope>NUCLEOTIDE SEQUENCE</scope>
    <source>
        <tissue evidence="13">Spear leaf of Hainan Tall coconut</tissue>
    </source>
</reference>
<evidence type="ECO:0000256" key="1">
    <source>
        <dbReference type="ARBA" id="ARBA00000900"/>
    </source>
</evidence>
<dbReference type="UniPathway" id="UPA00143"/>
<keyword evidence="14" id="KW-1185">Reference proteome</keyword>
<dbReference type="AlphaFoldDB" id="A0A8K0N6N3"/>
<evidence type="ECO:0000256" key="7">
    <source>
        <dbReference type="ARBA" id="ARBA00022786"/>
    </source>
</evidence>
<evidence type="ECO:0000256" key="4">
    <source>
        <dbReference type="ARBA" id="ARBA00022679"/>
    </source>
</evidence>
<name>A0A8K0N6N3_COCNU</name>
<keyword evidence="5 11" id="KW-0479">Metal-binding</keyword>
<dbReference type="SMART" id="SM00184">
    <property type="entry name" value="RING"/>
    <property type="match status" value="1"/>
</dbReference>
<dbReference type="PROSITE" id="PS50089">
    <property type="entry name" value="ZF_RING_2"/>
    <property type="match status" value="1"/>
</dbReference>
<keyword evidence="4 11" id="KW-0808">Transferase</keyword>
<dbReference type="GO" id="GO:0006511">
    <property type="term" value="P:ubiquitin-dependent protein catabolic process"/>
    <property type="evidence" value="ECO:0007669"/>
    <property type="project" value="UniProtKB-UniRule"/>
</dbReference>
<feature type="domain" description="RING-type" evidence="12">
    <location>
        <begin position="39"/>
        <end position="81"/>
    </location>
</feature>
<dbReference type="InterPro" id="IPR018957">
    <property type="entry name" value="Znf_C3HC4_RING-type"/>
</dbReference>
<dbReference type="Gene3D" id="3.30.40.10">
    <property type="entry name" value="Zinc/RING finger domain, C3HC4 (zinc finger)"/>
    <property type="match status" value="1"/>
</dbReference>
<gene>
    <name evidence="13" type="ORF">COCNU_08G010110</name>
</gene>
<dbReference type="OrthoDB" id="6270329at2759"/>
<evidence type="ECO:0000256" key="11">
    <source>
        <dbReference type="RuleBase" id="RU369090"/>
    </source>
</evidence>
<evidence type="ECO:0000256" key="3">
    <source>
        <dbReference type="ARBA" id="ARBA00004906"/>
    </source>
</evidence>
<dbReference type="InterPro" id="IPR017907">
    <property type="entry name" value="Znf_RING_CS"/>
</dbReference>
<evidence type="ECO:0000256" key="8">
    <source>
        <dbReference type="ARBA" id="ARBA00022833"/>
    </source>
</evidence>